<proteinExistence type="predicted"/>
<feature type="non-terminal residue" evidence="1">
    <location>
        <position position="45"/>
    </location>
</feature>
<comment type="caution">
    <text evidence="1">The sequence shown here is derived from an EMBL/GenBank/DDBJ whole genome shotgun (WGS) entry which is preliminary data.</text>
</comment>
<accession>H1KQ71</accession>
<protein>
    <submittedName>
        <fullName evidence="1">Uncharacterized protein</fullName>
    </submittedName>
</protein>
<dbReference type="AlphaFoldDB" id="H1KQ71"/>
<evidence type="ECO:0000313" key="2">
    <source>
        <dbReference type="Proteomes" id="UP000004382"/>
    </source>
</evidence>
<dbReference type="Proteomes" id="UP000004382">
    <property type="component" value="Unassembled WGS sequence"/>
</dbReference>
<reference evidence="1 2" key="1">
    <citation type="submission" date="2011-09" db="EMBL/GenBank/DDBJ databases">
        <title>The draft genome of Methylobacterium extorquens DSM 13060.</title>
        <authorList>
            <consortium name="US DOE Joint Genome Institute (JGI-PGF)"/>
            <person name="Lucas S."/>
            <person name="Han J."/>
            <person name="Lapidus A."/>
            <person name="Cheng J.-F."/>
            <person name="Goodwin L."/>
            <person name="Pitluck S."/>
            <person name="Peters L."/>
            <person name="Land M.L."/>
            <person name="Hauser L."/>
            <person name="Koskimaki J."/>
            <person name="Halonen O."/>
            <person name="Pirttila A."/>
            <person name="Frank C."/>
            <person name="Woyke T.J."/>
        </authorList>
    </citation>
    <scope>NUCLEOTIDE SEQUENCE [LARGE SCALE GENOMIC DNA]</scope>
    <source>
        <strain evidence="1 2">DSM 13060</strain>
    </source>
</reference>
<evidence type="ECO:0000313" key="1">
    <source>
        <dbReference type="EMBL" id="EHP90318.1"/>
    </source>
</evidence>
<gene>
    <name evidence="1" type="ORF">MetexDRAFT_4784</name>
</gene>
<organism evidence="1 2">
    <name type="scientific">Methylorubrum extorquens DSM 13060</name>
    <dbReference type="NCBI Taxonomy" id="882800"/>
    <lineage>
        <taxon>Bacteria</taxon>
        <taxon>Pseudomonadati</taxon>
        <taxon>Pseudomonadota</taxon>
        <taxon>Alphaproteobacteria</taxon>
        <taxon>Hyphomicrobiales</taxon>
        <taxon>Methylobacteriaceae</taxon>
        <taxon>Methylorubrum</taxon>
    </lineage>
</organism>
<dbReference type="EMBL" id="AGJK01000192">
    <property type="protein sequence ID" value="EHP90318.1"/>
    <property type="molecule type" value="Genomic_DNA"/>
</dbReference>
<name>H1KQ71_METEX</name>
<sequence>MRVKVVQLLGKVYVDVLVDVDLPDDPTYGDFVAAVPAAAAAAAAA</sequence>